<feature type="compositionally biased region" description="Polar residues" evidence="1">
    <location>
        <begin position="354"/>
        <end position="390"/>
    </location>
</feature>
<keyword evidence="2" id="KW-0472">Membrane</keyword>
<evidence type="ECO:0000313" key="3">
    <source>
        <dbReference type="EMBL" id="KNE93034.1"/>
    </source>
</evidence>
<sequence>MQQVSGTASADRPTGPARTASYQKQQTDEHQLAAEELLAGVDINTALEFVQQNQQQQQQQQQQQPTASLPPLPPLPTVPQAKPSTIEEDSTTSNKNHRLKTISTSILRTVSRKRDFSPSTHSLPPTLQSVLDDHHHELIEVNRPFFIVDLRSLTAAAERHQANPNQIRRVEECKRFFSLRYEPIFTSLAEGKIPPSLVKVAEWRRKLQLVSILRKKREQSNQASSSSSSIKFTIDHHHPQSSLLTRNTYKWICLSSRKRRTIWEICPEDIQDYLSTNGIVEDEEELKEAERLFGKFDQHPIRHGKSNRQRVNSMKTSGSSRWTPTQNQHLSDNDSINRSPISAQTSFHHLRKPSSATSSSQGNLRNSYRYSSDMSSQHNRSNTRLPTTQHSDIDEPQAPSSLVNPEALSVDLSNLSWSGKTPVSSPYVSSAIPISPLEVLKNAIPSSTLPSDHTPPPHLKFNRPDQSSNNSQETSRNNSDHINRLSPSKTSFDIKSKIKKHNHTWNALEDFPTSGVAGSSSSTSPFRSNSQPAILAHKDQQDFLNQTKQTKQRLSSLGKTLTTNHSILANHHHVIPAGSSPERSHSIPVHPNLSRTSSAKGLLNFAKRSIISDSSTPLPSSSTPPTHPALSINTSPQKPANSTTPKPSSSSTPTTTTNHSKSFLNKPPRDWRGWKFDKTHLIFRNNNNNSSNQSDKKLSNGNEGRRSDDLMISIPPVNDILFVSPFINPLRSTTANNRMPPFTTTSAFASNFSPFLSNNHNYFSSLNPPTPILVTDLIEDDVHQVEMLIVMMKSQIEDLSSKSNINQIDNCLKEAKKYRDLLPEMRREIGLKEIEIKVLDDYCTEDEDEGSETGSMINRKKRSKRDVNHHHHSNSNTSTSSSISTSPSITTTEEEEEGSVLSQSIQHEDPDSFSPFTNPLELLSTQDTLDSSLLNIEHTLQDMEDHKIAFRERLSSQIEDWNNAISKHEIFLDSCEIRNELMRKDRELVNQIRRTIKVFGQEGRMIDQLQQTLTNSISRPIITLLVSILTKLIGISLKLFALHSFVYRNPFKGLFWTISGRYLYTCLVGFHVSTLTIGNKVEYSFLKTHFPDEVVDLFFLKLIQVFNGFIFILSYLNHHHHRSLSLFIASFNLIVKGAVILNFSLVLISFIGLLSRIVFFNSRPPFPPITLPESTFKKSEDDNDVKMKRISKG</sequence>
<evidence type="ECO:0000313" key="4">
    <source>
        <dbReference type="Proteomes" id="UP000054564"/>
    </source>
</evidence>
<feature type="compositionally biased region" description="Polar residues" evidence="1">
    <location>
        <begin position="464"/>
        <end position="477"/>
    </location>
</feature>
<accession>A0A0L0V239</accession>
<feature type="region of interest" description="Disordered" evidence="1">
    <location>
        <begin position="684"/>
        <end position="710"/>
    </location>
</feature>
<keyword evidence="4" id="KW-1185">Reference proteome</keyword>
<feature type="region of interest" description="Disordered" evidence="1">
    <location>
        <begin position="844"/>
        <end position="919"/>
    </location>
</feature>
<dbReference type="OrthoDB" id="2503071at2759"/>
<feature type="compositionally biased region" description="Polar residues" evidence="1">
    <location>
        <begin position="309"/>
        <end position="347"/>
    </location>
</feature>
<keyword evidence="2" id="KW-1133">Transmembrane helix</keyword>
<feature type="region of interest" description="Disordered" evidence="1">
    <location>
        <begin position="51"/>
        <end position="102"/>
    </location>
</feature>
<feature type="transmembrane region" description="Helical" evidence="2">
    <location>
        <begin position="1062"/>
        <end position="1078"/>
    </location>
</feature>
<feature type="region of interest" description="Disordered" evidence="1">
    <location>
        <begin position="509"/>
        <end position="530"/>
    </location>
</feature>
<feature type="region of interest" description="Disordered" evidence="1">
    <location>
        <begin position="613"/>
        <end position="671"/>
    </location>
</feature>
<feature type="compositionally biased region" description="Low complexity" evidence="1">
    <location>
        <begin position="613"/>
        <end position="631"/>
    </location>
</feature>
<proteinExistence type="predicted"/>
<feature type="region of interest" description="Disordered" evidence="1">
    <location>
        <begin position="575"/>
        <end position="596"/>
    </location>
</feature>
<feature type="region of interest" description="Disordered" evidence="1">
    <location>
        <begin position="445"/>
        <end position="492"/>
    </location>
</feature>
<dbReference type="Proteomes" id="UP000054564">
    <property type="component" value="Unassembled WGS sequence"/>
</dbReference>
<feature type="transmembrane region" description="Helical" evidence="2">
    <location>
        <begin position="1137"/>
        <end position="1159"/>
    </location>
</feature>
<reference evidence="4" key="1">
    <citation type="submission" date="2014-03" db="EMBL/GenBank/DDBJ databases">
        <title>The Genome Sequence of Puccinia striiformis f. sp. tritici PST-78.</title>
        <authorList>
            <consortium name="The Broad Institute Genome Sequencing Platform"/>
            <person name="Cuomo C."/>
            <person name="Hulbert S."/>
            <person name="Chen X."/>
            <person name="Walker B."/>
            <person name="Young S.K."/>
            <person name="Zeng Q."/>
            <person name="Gargeya S."/>
            <person name="Fitzgerald M."/>
            <person name="Haas B."/>
            <person name="Abouelleil A."/>
            <person name="Alvarado L."/>
            <person name="Arachchi H.M."/>
            <person name="Berlin A.M."/>
            <person name="Chapman S.B."/>
            <person name="Goldberg J."/>
            <person name="Griggs A."/>
            <person name="Gujja S."/>
            <person name="Hansen M."/>
            <person name="Howarth C."/>
            <person name="Imamovic A."/>
            <person name="Larimer J."/>
            <person name="McCowan C."/>
            <person name="Montmayeur A."/>
            <person name="Murphy C."/>
            <person name="Neiman D."/>
            <person name="Pearson M."/>
            <person name="Priest M."/>
            <person name="Roberts A."/>
            <person name="Saif S."/>
            <person name="Shea T."/>
            <person name="Sisk P."/>
            <person name="Sykes S."/>
            <person name="Wortman J."/>
            <person name="Nusbaum C."/>
            <person name="Birren B."/>
        </authorList>
    </citation>
    <scope>NUCLEOTIDE SEQUENCE [LARGE SCALE GENOMIC DNA]</scope>
    <source>
        <strain evidence="4">race PST-78</strain>
    </source>
</reference>
<evidence type="ECO:0000256" key="2">
    <source>
        <dbReference type="SAM" id="Phobius"/>
    </source>
</evidence>
<dbReference type="AlphaFoldDB" id="A0A0L0V239"/>
<feature type="compositionally biased region" description="Low complexity" evidence="1">
    <location>
        <begin position="641"/>
        <end position="662"/>
    </location>
</feature>
<feature type="region of interest" description="Disordered" evidence="1">
    <location>
        <begin position="297"/>
        <end position="401"/>
    </location>
</feature>
<feature type="region of interest" description="Disordered" evidence="1">
    <location>
        <begin position="1"/>
        <end position="33"/>
    </location>
</feature>
<dbReference type="EMBL" id="AJIL01000147">
    <property type="protein sequence ID" value="KNE93034.1"/>
    <property type="molecule type" value="Genomic_DNA"/>
</dbReference>
<organism evidence="3 4">
    <name type="scientific">Puccinia striiformis f. sp. tritici PST-78</name>
    <dbReference type="NCBI Taxonomy" id="1165861"/>
    <lineage>
        <taxon>Eukaryota</taxon>
        <taxon>Fungi</taxon>
        <taxon>Dikarya</taxon>
        <taxon>Basidiomycota</taxon>
        <taxon>Pucciniomycotina</taxon>
        <taxon>Pucciniomycetes</taxon>
        <taxon>Pucciniales</taxon>
        <taxon>Pucciniaceae</taxon>
        <taxon>Puccinia</taxon>
    </lineage>
</organism>
<feature type="transmembrane region" description="Helical" evidence="2">
    <location>
        <begin position="1098"/>
        <end position="1116"/>
    </location>
</feature>
<feature type="transmembrane region" description="Helical" evidence="2">
    <location>
        <begin position="1021"/>
        <end position="1041"/>
    </location>
</feature>
<name>A0A0L0V239_9BASI</name>
<feature type="compositionally biased region" description="Low complexity" evidence="1">
    <location>
        <begin position="51"/>
        <end position="64"/>
    </location>
</feature>
<comment type="caution">
    <text evidence="3">The sequence shown here is derived from an EMBL/GenBank/DDBJ whole genome shotgun (WGS) entry which is preliminary data.</text>
</comment>
<evidence type="ECO:0000256" key="1">
    <source>
        <dbReference type="SAM" id="MobiDB-lite"/>
    </source>
</evidence>
<feature type="compositionally biased region" description="Low complexity" evidence="1">
    <location>
        <begin position="874"/>
        <end position="891"/>
    </location>
</feature>
<feature type="compositionally biased region" description="Low complexity" evidence="1">
    <location>
        <begin position="513"/>
        <end position="530"/>
    </location>
</feature>
<feature type="compositionally biased region" description="Basic residues" evidence="1">
    <location>
        <begin position="858"/>
        <end position="873"/>
    </location>
</feature>
<feature type="compositionally biased region" description="Basic and acidic residues" evidence="1">
    <location>
        <begin position="694"/>
        <end position="709"/>
    </location>
</feature>
<keyword evidence="2" id="KW-0812">Transmembrane</keyword>
<gene>
    <name evidence="3" type="ORF">PSTG_13608</name>
</gene>
<protein>
    <submittedName>
        <fullName evidence="3">Uncharacterized protein</fullName>
    </submittedName>
</protein>
<feature type="compositionally biased region" description="Pro residues" evidence="1">
    <location>
        <begin position="68"/>
        <end position="77"/>
    </location>
</feature>